<protein>
    <submittedName>
        <fullName evidence="2">PQQ-dependent sugar dehydrogenase</fullName>
    </submittedName>
</protein>
<dbReference type="EMBL" id="RKLV01000002">
    <property type="protein sequence ID" value="MCX2818277.1"/>
    <property type="molecule type" value="Genomic_DNA"/>
</dbReference>
<name>A0A9Q4C1M5_9EURY</name>
<feature type="domain" description="Glucose/Sorbosone dehydrogenase" evidence="1">
    <location>
        <begin position="42"/>
        <end position="379"/>
    </location>
</feature>
<dbReference type="PANTHER" id="PTHR19328:SF75">
    <property type="entry name" value="ALDOSE SUGAR DEHYDROGENASE YLII"/>
    <property type="match status" value="1"/>
</dbReference>
<dbReference type="Gene3D" id="2.120.10.30">
    <property type="entry name" value="TolB, C-terminal domain"/>
    <property type="match status" value="1"/>
</dbReference>
<dbReference type="InterPro" id="IPR011041">
    <property type="entry name" value="Quinoprot_gluc/sorb_DH_b-prop"/>
</dbReference>
<accession>A0A9Q4C1M5</accession>
<comment type="caution">
    <text evidence="2">The sequence shown here is derived from an EMBL/GenBank/DDBJ whole genome shotgun (WGS) entry which is preliminary data.</text>
</comment>
<evidence type="ECO:0000313" key="3">
    <source>
        <dbReference type="Proteomes" id="UP001149411"/>
    </source>
</evidence>
<dbReference type="AlphaFoldDB" id="A0A9Q4C1M5"/>
<dbReference type="InterPro" id="IPR012938">
    <property type="entry name" value="Glc/Sorbosone_DH"/>
</dbReference>
<proteinExistence type="predicted"/>
<dbReference type="Proteomes" id="UP001149411">
    <property type="component" value="Unassembled WGS sequence"/>
</dbReference>
<dbReference type="SUPFAM" id="SSF50952">
    <property type="entry name" value="Soluble quinoprotein glucose dehydrogenase"/>
    <property type="match status" value="1"/>
</dbReference>
<organism evidence="2 3">
    <name type="scientific">Halorutilus salinus</name>
    <dbReference type="NCBI Taxonomy" id="2487751"/>
    <lineage>
        <taxon>Archaea</taxon>
        <taxon>Methanobacteriati</taxon>
        <taxon>Methanobacteriota</taxon>
        <taxon>Stenosarchaea group</taxon>
        <taxon>Halobacteria</taxon>
        <taxon>Halorutilales</taxon>
        <taxon>Halorutilaceae</taxon>
        <taxon>Halorutilus</taxon>
    </lineage>
</organism>
<evidence type="ECO:0000313" key="2">
    <source>
        <dbReference type="EMBL" id="MCX2818277.1"/>
    </source>
</evidence>
<keyword evidence="3" id="KW-1185">Reference proteome</keyword>
<dbReference type="PANTHER" id="PTHR19328">
    <property type="entry name" value="HEDGEHOG-INTERACTING PROTEIN"/>
    <property type="match status" value="1"/>
</dbReference>
<dbReference type="Pfam" id="PF07995">
    <property type="entry name" value="GSDH"/>
    <property type="match status" value="1"/>
</dbReference>
<dbReference type="InterPro" id="IPR011042">
    <property type="entry name" value="6-blade_b-propeller_TolB-like"/>
</dbReference>
<sequence length="384" mass="41207">MDRRMVMSRLFFAASATAVTGCLDGGGASETSYTVEKGAKGFEQPWGIAFLDGTRAVVTELPGRLRIIDTEDGTARVVDGTPEVASEGQGGLLDVTPHPDYTDGGWVYLTYSAEGDGGTATHVGRGRLETDAPRLRDFEVLHVAEPFVDSSIHYGSRALFGDDGALYVTSGDRGFKNFGSGHVAQDVTNELGCILRLNPDGSAHDDNPFVDDPVARNTVYSYGHRNPQGLTFGRDGELWESEHGERDGDEINVIEAGENYGWPIASESCEYGTDTPVSVPHEERDGVTPPVHFWECGSGGFPPAGMTFYTGDAFPGWQGDLFVGNLAGAYLGRLGVDGYELTRKPPLLGGRGWRIRDVTEGADGYLYALVDGSDAPVVRLVPED</sequence>
<dbReference type="PROSITE" id="PS51257">
    <property type="entry name" value="PROKAR_LIPOPROTEIN"/>
    <property type="match status" value="1"/>
</dbReference>
<gene>
    <name evidence="2" type="ORF">EGH25_02780</name>
</gene>
<reference evidence="2" key="1">
    <citation type="submission" date="2022-09" db="EMBL/GenBank/DDBJ databases">
        <title>Haloadaptaus new haloarchaeum isolated from saline soil.</title>
        <authorList>
            <person name="Duran-Viseras A."/>
            <person name="Sanchez-Porro C."/>
            <person name="Ventosa A."/>
        </authorList>
    </citation>
    <scope>NUCLEOTIDE SEQUENCE</scope>
    <source>
        <strain evidence="2">F3-133</strain>
    </source>
</reference>
<evidence type="ECO:0000259" key="1">
    <source>
        <dbReference type="Pfam" id="PF07995"/>
    </source>
</evidence>